<dbReference type="PANTHER" id="PTHR43752:SF2">
    <property type="entry name" value="BNR_ASP-BOX REPEAT FAMILY PROTEIN"/>
    <property type="match status" value="1"/>
</dbReference>
<dbReference type="Proteomes" id="UP000239504">
    <property type="component" value="Unassembled WGS sequence"/>
</dbReference>
<dbReference type="SUPFAM" id="SSF50939">
    <property type="entry name" value="Sialidases"/>
    <property type="match status" value="1"/>
</dbReference>
<evidence type="ECO:0000313" key="3">
    <source>
        <dbReference type="Proteomes" id="UP000239504"/>
    </source>
</evidence>
<dbReference type="Gene3D" id="2.120.10.10">
    <property type="match status" value="1"/>
</dbReference>
<protein>
    <recommendedName>
        <fullName evidence="1">Sialidase domain-containing protein</fullName>
    </recommendedName>
</protein>
<feature type="domain" description="Sialidase" evidence="1">
    <location>
        <begin position="143"/>
        <end position="354"/>
    </location>
</feature>
<dbReference type="InterPro" id="IPR036278">
    <property type="entry name" value="Sialidase_sf"/>
</dbReference>
<dbReference type="CDD" id="cd15482">
    <property type="entry name" value="Sialidase_non-viral"/>
    <property type="match status" value="1"/>
</dbReference>
<reference evidence="2 3" key="1">
    <citation type="submission" date="2017-12" db="EMBL/GenBank/DDBJ databases">
        <authorList>
            <person name="Hurst M.R.H."/>
        </authorList>
    </citation>
    <scope>NUCLEOTIDE SEQUENCE [LARGE SCALE GENOMIC DNA]</scope>
    <source>
        <strain evidence="2 3">SY-3-19</strain>
    </source>
</reference>
<keyword evidence="3" id="KW-1185">Reference proteome</keyword>
<dbReference type="Pfam" id="PF13088">
    <property type="entry name" value="BNR_2"/>
    <property type="match status" value="1"/>
</dbReference>
<evidence type="ECO:0000259" key="1">
    <source>
        <dbReference type="Pfam" id="PF13088"/>
    </source>
</evidence>
<evidence type="ECO:0000313" key="2">
    <source>
        <dbReference type="EMBL" id="PQA86347.1"/>
    </source>
</evidence>
<name>A0A2S7K1F8_9PROT</name>
<proteinExistence type="predicted"/>
<dbReference type="InterPro" id="IPR011040">
    <property type="entry name" value="Sialidase"/>
</dbReference>
<dbReference type="PANTHER" id="PTHR43752">
    <property type="entry name" value="BNR/ASP-BOX REPEAT FAMILY PROTEIN"/>
    <property type="match status" value="1"/>
</dbReference>
<dbReference type="EMBL" id="PJCH01000015">
    <property type="protein sequence ID" value="PQA86347.1"/>
    <property type="molecule type" value="Genomic_DNA"/>
</dbReference>
<sequence length="383" mass="43151">MTDSFKPPQRAPRAEHGVVYRNENEYCGWPFYCGLWQTENGDIVASFKRVRNNYAGADDVDHGQIQEKPAHLITIRSKNGGRSWDASSVREVFDMAWKNPADFPQGEAADWSDLPPLDFKSRDTLIMGGGVPSLFGREANSWLRASTDGGATWRDPMMLPQYSLPSLTNFGSPMYATREDGVHLLGCQTVSPDVLSPRPLVYGSPNGVDWLYLSFMTEDRPPSPFYVSKSPYSPLPHFYPRIVVLPNGKVIASLRYQRDARSVIWTEIYESLDGGRSWGFSSRVNDIGAPGDLVPMRDGRVVCVYGYRTMPSGVRYKVSEDDGRTWGPEIILRDDGGSWDVGYPRVIETEPGKLLTVYYINRKNDPMQMNGGVRHIAWTMFRP</sequence>
<organism evidence="2 3">
    <name type="scientific">Hyphococcus luteus</name>
    <dbReference type="NCBI Taxonomy" id="2058213"/>
    <lineage>
        <taxon>Bacteria</taxon>
        <taxon>Pseudomonadati</taxon>
        <taxon>Pseudomonadota</taxon>
        <taxon>Alphaproteobacteria</taxon>
        <taxon>Parvularculales</taxon>
        <taxon>Parvularculaceae</taxon>
        <taxon>Hyphococcus</taxon>
    </lineage>
</organism>
<gene>
    <name evidence="2" type="ORF">CW354_18585</name>
</gene>
<dbReference type="OrthoDB" id="9764804at2"/>
<dbReference type="RefSeq" id="WP_104831559.1">
    <property type="nucleotide sequence ID" value="NZ_PJCH01000015.1"/>
</dbReference>
<comment type="caution">
    <text evidence="2">The sequence shown here is derived from an EMBL/GenBank/DDBJ whole genome shotgun (WGS) entry which is preliminary data.</text>
</comment>
<accession>A0A2S7K1F8</accession>
<dbReference type="AlphaFoldDB" id="A0A2S7K1F8"/>